<comment type="caution">
    <text evidence="1">The sequence shown here is derived from an EMBL/GenBank/DDBJ whole genome shotgun (WGS) entry which is preliminary data.</text>
</comment>
<accession>A0ABV5A2X8</accession>
<dbReference type="RefSeq" id="WP_375148718.1">
    <property type="nucleotide sequence ID" value="NZ_JBHGSI010000002.1"/>
</dbReference>
<sequence length="157" mass="17864">MAITTNINYPHDSLPVPLQEGYGLKPVSPLLRTSLTSGRARQRRRYISTPTMASVTWTFNDMEAQAFEAWFRDAITDGSAWFNMKLRTPGGESSKVCRFTDIYQGPNIIGGNYWQYTAELELYDRPIVLPPPWGQFPEFITGMDIIDIALNREWPAA</sequence>
<protein>
    <recommendedName>
        <fullName evidence="3">Transposase</fullName>
    </recommendedName>
</protein>
<gene>
    <name evidence="1" type="ORF">ACE3KR_09145</name>
</gene>
<proteinExistence type="predicted"/>
<evidence type="ECO:0000313" key="2">
    <source>
        <dbReference type="Proteomes" id="UP001577381"/>
    </source>
</evidence>
<reference evidence="1 2" key="1">
    <citation type="submission" date="2024-09" db="EMBL/GenBank/DDBJ databases">
        <title>Molecular characterization of Carbapenemase-producing Enterobacter cloacae Complex from Infections in Argentina.</title>
        <authorList>
            <person name="De Mendieta J.M."/>
            <person name="Gomez S."/>
        </authorList>
    </citation>
    <scope>NUCLEOTIDE SEQUENCE [LARGE SCALE GENOMIC DNA]</scope>
    <source>
        <strain evidence="1 2">M23267</strain>
    </source>
</reference>
<dbReference type="Proteomes" id="UP001577381">
    <property type="component" value="Unassembled WGS sequence"/>
</dbReference>
<evidence type="ECO:0000313" key="1">
    <source>
        <dbReference type="EMBL" id="MFB4719048.1"/>
    </source>
</evidence>
<name>A0ABV5A2X8_9ENTR</name>
<evidence type="ECO:0008006" key="3">
    <source>
        <dbReference type="Google" id="ProtNLM"/>
    </source>
</evidence>
<keyword evidence="2" id="KW-1185">Reference proteome</keyword>
<dbReference type="EMBL" id="JBHGSI010000002">
    <property type="protein sequence ID" value="MFB4719048.1"/>
    <property type="molecule type" value="Genomic_DNA"/>
</dbReference>
<organism evidence="1 2">
    <name type="scientific">Enterobacter chuandaensis</name>
    <dbReference type="NCBI Taxonomy" id="2497875"/>
    <lineage>
        <taxon>Bacteria</taxon>
        <taxon>Pseudomonadati</taxon>
        <taxon>Pseudomonadota</taxon>
        <taxon>Gammaproteobacteria</taxon>
        <taxon>Enterobacterales</taxon>
        <taxon>Enterobacteriaceae</taxon>
        <taxon>Enterobacter</taxon>
        <taxon>Enterobacter cloacae complex</taxon>
    </lineage>
</organism>